<evidence type="ECO:0000256" key="2">
    <source>
        <dbReference type="RuleBase" id="RU003749"/>
    </source>
</evidence>
<keyword evidence="5" id="KW-1185">Reference proteome</keyword>
<dbReference type="InterPro" id="IPR003658">
    <property type="entry name" value="Anti-sigma_ant"/>
</dbReference>
<reference evidence="5" key="1">
    <citation type="journal article" date="2019" name="Int. J. Syst. Evol. Microbiol.">
        <title>The Global Catalogue of Microorganisms (GCM) 10K type strain sequencing project: providing services to taxonomists for standard genome sequencing and annotation.</title>
        <authorList>
            <consortium name="The Broad Institute Genomics Platform"/>
            <consortium name="The Broad Institute Genome Sequencing Center for Infectious Disease"/>
            <person name="Wu L."/>
            <person name="Ma J."/>
        </authorList>
    </citation>
    <scope>NUCLEOTIDE SEQUENCE [LARGE SCALE GENOMIC DNA]</scope>
    <source>
        <strain evidence="5">TBRC 5832</strain>
    </source>
</reference>
<dbReference type="Proteomes" id="UP001595867">
    <property type="component" value="Unassembled WGS sequence"/>
</dbReference>
<sequence>MSFPVDTSSESRFTLAVDDRTPEVVVMRLTGEIDRDAVTDLQTTFAEILDRHRPERVALDMSRVTFLDSAGLRTLLTCRRMAATANSRVEVALAHDIVRQVLTITGLLDVLNVAPADGL</sequence>
<dbReference type="RefSeq" id="WP_378069707.1">
    <property type="nucleotide sequence ID" value="NZ_JBHSBL010000019.1"/>
</dbReference>
<protein>
    <recommendedName>
        <fullName evidence="2">Anti-sigma factor antagonist</fullName>
    </recommendedName>
</protein>
<dbReference type="PROSITE" id="PS50801">
    <property type="entry name" value="STAS"/>
    <property type="match status" value="1"/>
</dbReference>
<dbReference type="CDD" id="cd07043">
    <property type="entry name" value="STAS_anti-anti-sigma_factors"/>
    <property type="match status" value="1"/>
</dbReference>
<dbReference type="InterPro" id="IPR002645">
    <property type="entry name" value="STAS_dom"/>
</dbReference>
<dbReference type="SUPFAM" id="SSF52091">
    <property type="entry name" value="SpoIIaa-like"/>
    <property type="match status" value="1"/>
</dbReference>
<comment type="similarity">
    <text evidence="1 2">Belongs to the anti-sigma-factor antagonist family.</text>
</comment>
<gene>
    <name evidence="4" type="ORF">ACFO0C_28150</name>
</gene>
<dbReference type="PANTHER" id="PTHR33495">
    <property type="entry name" value="ANTI-SIGMA FACTOR ANTAGONIST TM_1081-RELATED-RELATED"/>
    <property type="match status" value="1"/>
</dbReference>
<dbReference type="InterPro" id="IPR036513">
    <property type="entry name" value="STAS_dom_sf"/>
</dbReference>
<dbReference type="EMBL" id="JBHSBL010000019">
    <property type="protein sequence ID" value="MFC4068821.1"/>
    <property type="molecule type" value="Genomic_DNA"/>
</dbReference>
<accession>A0ABV8IYM0</accession>
<dbReference type="NCBIfam" id="TIGR00377">
    <property type="entry name" value="ant_ant_sig"/>
    <property type="match status" value="1"/>
</dbReference>
<dbReference type="Pfam" id="PF01740">
    <property type="entry name" value="STAS"/>
    <property type="match status" value="1"/>
</dbReference>
<comment type="caution">
    <text evidence="4">The sequence shown here is derived from an EMBL/GenBank/DDBJ whole genome shotgun (WGS) entry which is preliminary data.</text>
</comment>
<dbReference type="Gene3D" id="3.30.750.24">
    <property type="entry name" value="STAS domain"/>
    <property type="match status" value="1"/>
</dbReference>
<evidence type="ECO:0000313" key="5">
    <source>
        <dbReference type="Proteomes" id="UP001595867"/>
    </source>
</evidence>
<proteinExistence type="inferred from homology"/>
<feature type="domain" description="STAS" evidence="3">
    <location>
        <begin position="22"/>
        <end position="119"/>
    </location>
</feature>
<evidence type="ECO:0000313" key="4">
    <source>
        <dbReference type="EMBL" id="MFC4068821.1"/>
    </source>
</evidence>
<evidence type="ECO:0000259" key="3">
    <source>
        <dbReference type="PROSITE" id="PS50801"/>
    </source>
</evidence>
<name>A0ABV8IYM0_9ACTN</name>
<evidence type="ECO:0000256" key="1">
    <source>
        <dbReference type="ARBA" id="ARBA00009013"/>
    </source>
</evidence>
<organism evidence="4 5">
    <name type="scientific">Actinoplanes subglobosus</name>
    <dbReference type="NCBI Taxonomy" id="1547892"/>
    <lineage>
        <taxon>Bacteria</taxon>
        <taxon>Bacillati</taxon>
        <taxon>Actinomycetota</taxon>
        <taxon>Actinomycetes</taxon>
        <taxon>Micromonosporales</taxon>
        <taxon>Micromonosporaceae</taxon>
        <taxon>Actinoplanes</taxon>
    </lineage>
</organism>